<sequence>MIRNINRTGRLANSFSRLSFRLAPLGRHFHTSQTPDAPVLSVQEALRKYMRWYPSDTITQANIENYIELRRSNGPVDLLVGILYESDDVRSSSKVVEALLADPLAAGNSVWLDQIEQRDKSHSNLFIYKDAPVTLALPDAYQRKVARFEVPSPILSGDYRPTFEEQFGPSPQNNLCLLEISDCVNASKLAHVCHFFIYVTKQISSTADTLAKETRDKILLTLVDNSEYSPASVESSPVCFDMDFHVLHHAIKIDSVLAHDGIRQFLERDTDAASEYFDSLKKSNIIEVSKFLQWFLRSDVLCQWQLHVIRSEIARDNILRETLESTREKLKATTIAECSSRMHADLQQKLIPETTEFFRKKLPWWKLYVKNDNVEYALKDFFGTHYMNKSIENYNYIKGQIVAGLRGQNKNTSESFSAVNPLQELKSDLINKKISQEVQPVVYSSISSAFVYYQLPLSVLSLVGFFSFGIQLETAIAITALGWVIGFNHVSKEWHAFTEKWLRGLFEETRVAISRDCIDRGLMQELNRGFENASELAHVRSQVLQALEKRK</sequence>
<name>A0ACD0WCM1_CLALS</name>
<dbReference type="EMBL" id="CP038484">
    <property type="protein sequence ID" value="QFZ25264.1"/>
    <property type="molecule type" value="Genomic_DNA"/>
</dbReference>
<protein>
    <submittedName>
        <fullName evidence="1">Uncharacterized protein</fullName>
    </submittedName>
</protein>
<organism evidence="1 2">
    <name type="scientific">Clavispora lusitaniae</name>
    <name type="common">Candida lusitaniae</name>
    <dbReference type="NCBI Taxonomy" id="36911"/>
    <lineage>
        <taxon>Eukaryota</taxon>
        <taxon>Fungi</taxon>
        <taxon>Dikarya</taxon>
        <taxon>Ascomycota</taxon>
        <taxon>Saccharomycotina</taxon>
        <taxon>Pichiomycetes</taxon>
        <taxon>Metschnikowiaceae</taxon>
        <taxon>Clavispora</taxon>
    </lineage>
</organism>
<evidence type="ECO:0000313" key="2">
    <source>
        <dbReference type="Proteomes" id="UP000326582"/>
    </source>
</evidence>
<dbReference type="Proteomes" id="UP000326582">
    <property type="component" value="Chromosome 1"/>
</dbReference>
<gene>
    <name evidence="1" type="ORF">EJF14_10355</name>
</gene>
<reference evidence="2" key="1">
    <citation type="journal article" date="2019" name="MBio">
        <title>Comparative genomics for the elucidation of multidrug resistance (MDR) in Candida lusitaniae.</title>
        <authorList>
            <person name="Kannan A."/>
            <person name="Asner S.A."/>
            <person name="Trachsel E."/>
            <person name="Kelly S."/>
            <person name="Parker J."/>
            <person name="Sanglard D."/>
        </authorList>
    </citation>
    <scope>NUCLEOTIDE SEQUENCE [LARGE SCALE GENOMIC DNA]</scope>
    <source>
        <strain evidence="2">P1</strain>
    </source>
</reference>
<proteinExistence type="predicted"/>
<keyword evidence="2" id="KW-1185">Reference proteome</keyword>
<evidence type="ECO:0000313" key="1">
    <source>
        <dbReference type="EMBL" id="QFZ25264.1"/>
    </source>
</evidence>
<accession>A0ACD0WCM1</accession>